<evidence type="ECO:0000259" key="1">
    <source>
        <dbReference type="Pfam" id="PF04083"/>
    </source>
</evidence>
<protein>
    <recommendedName>
        <fullName evidence="1">Partial AB-hydrolase lipase domain-containing protein</fullName>
    </recommendedName>
</protein>
<proteinExistence type="predicted"/>
<dbReference type="GO" id="GO:0006629">
    <property type="term" value="P:lipid metabolic process"/>
    <property type="evidence" value="ECO:0007669"/>
    <property type="project" value="InterPro"/>
</dbReference>
<organism evidence="2 3">
    <name type="scientific">Cannabis sativa</name>
    <name type="common">Hemp</name>
    <name type="synonym">Marijuana</name>
    <dbReference type="NCBI Taxonomy" id="3483"/>
    <lineage>
        <taxon>Eukaryota</taxon>
        <taxon>Viridiplantae</taxon>
        <taxon>Streptophyta</taxon>
        <taxon>Embryophyta</taxon>
        <taxon>Tracheophyta</taxon>
        <taxon>Spermatophyta</taxon>
        <taxon>Magnoliopsida</taxon>
        <taxon>eudicotyledons</taxon>
        <taxon>Gunneridae</taxon>
        <taxon>Pentapetalae</taxon>
        <taxon>rosids</taxon>
        <taxon>fabids</taxon>
        <taxon>Rosales</taxon>
        <taxon>Cannabaceae</taxon>
        <taxon>Cannabis</taxon>
    </lineage>
</organism>
<sequence length="72" mass="8266">MVLYLNLLPFNQLCIISDYVDCFSFFLGLFQVTTEDGYILSIQRIPGVHSVSGIIICLGTLKWTDRLDSVWY</sequence>
<dbReference type="Proteomes" id="UP000596661">
    <property type="component" value="Chromosome 3"/>
</dbReference>
<evidence type="ECO:0000313" key="3">
    <source>
        <dbReference type="Proteomes" id="UP000596661"/>
    </source>
</evidence>
<keyword evidence="3" id="KW-1185">Reference proteome</keyword>
<reference evidence="2" key="2">
    <citation type="submission" date="2021-03" db="UniProtKB">
        <authorList>
            <consortium name="EnsemblPlants"/>
        </authorList>
    </citation>
    <scope>IDENTIFICATION</scope>
</reference>
<reference evidence="2" key="1">
    <citation type="submission" date="2018-11" db="EMBL/GenBank/DDBJ databases">
        <authorList>
            <person name="Grassa J C."/>
        </authorList>
    </citation>
    <scope>NUCLEOTIDE SEQUENCE [LARGE SCALE GENOMIC DNA]</scope>
</reference>
<dbReference type="Gramene" id="novel_model_3601_5bd9a17a">
    <property type="protein sequence ID" value="cds.novel_model_3601_5bd9a17a"/>
    <property type="gene ID" value="novel_gene_1916_5bd9a17a"/>
</dbReference>
<feature type="domain" description="Partial AB-hydrolase lipase" evidence="1">
    <location>
        <begin position="27"/>
        <end position="49"/>
    </location>
</feature>
<dbReference type="Pfam" id="PF04083">
    <property type="entry name" value="Abhydro_lipase"/>
    <property type="match status" value="1"/>
</dbReference>
<name>A0A803R0H3_CANSA</name>
<dbReference type="EnsemblPlants" id="novel_model_3601_5bd9a17a">
    <property type="protein sequence ID" value="cds.novel_model_3601_5bd9a17a"/>
    <property type="gene ID" value="novel_gene_1916_5bd9a17a"/>
</dbReference>
<dbReference type="EMBL" id="UZAU01000304">
    <property type="status" value="NOT_ANNOTATED_CDS"/>
    <property type="molecule type" value="Genomic_DNA"/>
</dbReference>
<evidence type="ECO:0000313" key="2">
    <source>
        <dbReference type="EnsemblPlants" id="cds.novel_model_3601_5bd9a17a"/>
    </source>
</evidence>
<dbReference type="InterPro" id="IPR006693">
    <property type="entry name" value="AB_hydrolase_lipase"/>
</dbReference>
<dbReference type="AlphaFoldDB" id="A0A803R0H3"/>
<accession>A0A803R0H3</accession>